<dbReference type="Gene3D" id="1.20.120.1490">
    <property type="match status" value="1"/>
</dbReference>
<evidence type="ECO:0000313" key="1">
    <source>
        <dbReference type="EMBL" id="CBI10844.1"/>
    </source>
</evidence>
<comment type="caution">
    <text evidence="1">The sequence shown here is derived from an EMBL/GenBank/DDBJ whole genome shotgun (WGS) entry which is preliminary data.</text>
</comment>
<proteinExistence type="predicted"/>
<dbReference type="AlphaFoldDB" id="E6QUC2"/>
<dbReference type="InterPro" id="IPR012899">
    <property type="entry name" value="LTXXQ"/>
</dbReference>
<dbReference type="EMBL" id="CABR01000109">
    <property type="protein sequence ID" value="CBI10844.1"/>
    <property type="molecule type" value="Genomic_DNA"/>
</dbReference>
<evidence type="ECO:0008006" key="2">
    <source>
        <dbReference type="Google" id="ProtNLM"/>
    </source>
</evidence>
<dbReference type="GO" id="GO:0042597">
    <property type="term" value="C:periplasmic space"/>
    <property type="evidence" value="ECO:0007669"/>
    <property type="project" value="InterPro"/>
</dbReference>
<organism evidence="1">
    <name type="scientific">mine drainage metagenome</name>
    <dbReference type="NCBI Taxonomy" id="410659"/>
    <lineage>
        <taxon>unclassified sequences</taxon>
        <taxon>metagenomes</taxon>
        <taxon>ecological metagenomes</taxon>
    </lineage>
</organism>
<name>E6QUC2_9ZZZZ</name>
<accession>E6QUC2</accession>
<sequence>MNFLKPALIMAFAFLFAISLAQAGPTNTASPSVTPSAPCDAHAGKHMMMDQVTMAQKRMEHLKSSLNITPDQEPVWQVYADKVAAQIKSMANDHEHMYHEDFDKSMTTPERIEKMAANMKARAQDMSNMAVSTKNLYDKLTPEQRATFDTISAHEAETSHTIMQRDMCHHIEHARMNRSPATPGNTIPTGQ</sequence>
<gene>
    <name evidence="1" type="ORF">CARN7_1644</name>
</gene>
<reference evidence="1" key="1">
    <citation type="submission" date="2009-10" db="EMBL/GenBank/DDBJ databases">
        <title>Diversity of trophic interactions inside an arsenic-rich microbial ecosystem.</title>
        <authorList>
            <person name="Bertin P.N."/>
            <person name="Heinrich-Salmeron A."/>
            <person name="Pelletier E."/>
            <person name="Goulhen-Chollet F."/>
            <person name="Arsene-Ploetze F."/>
            <person name="Gallien S."/>
            <person name="Calteau A."/>
            <person name="Vallenet D."/>
            <person name="Casiot C."/>
            <person name="Chane-Woon-Ming B."/>
            <person name="Giloteaux L."/>
            <person name="Barakat M."/>
            <person name="Bonnefoy V."/>
            <person name="Bruneel O."/>
            <person name="Chandler M."/>
            <person name="Cleiss J."/>
            <person name="Duran R."/>
            <person name="Elbaz-Poulichet F."/>
            <person name="Fonknechten N."/>
            <person name="Lauga B."/>
            <person name="Mornico D."/>
            <person name="Ortet P."/>
            <person name="Schaeffer C."/>
            <person name="Siguier P."/>
            <person name="Alexander Thil Smith A."/>
            <person name="Van Dorsselaer A."/>
            <person name="Weissenbach J."/>
            <person name="Medigue C."/>
            <person name="Le Paslier D."/>
        </authorList>
    </citation>
    <scope>NUCLEOTIDE SEQUENCE</scope>
</reference>
<protein>
    <recommendedName>
        <fullName evidence="2">Periplasmic protein</fullName>
    </recommendedName>
</protein>
<dbReference type="Pfam" id="PF07813">
    <property type="entry name" value="LTXXQ"/>
    <property type="match status" value="1"/>
</dbReference>